<dbReference type="FunFam" id="3.20.20.10:FF:000003">
    <property type="entry name" value="Diaminopimelate decarboxylase"/>
    <property type="match status" value="1"/>
</dbReference>
<keyword evidence="5 6" id="KW-0456">Lyase</keyword>
<dbReference type="InterPro" id="IPR000183">
    <property type="entry name" value="Orn/DAP/Arg_de-COase"/>
</dbReference>
<evidence type="ECO:0000313" key="13">
    <source>
        <dbReference type="Proteomes" id="UP000198741"/>
    </source>
</evidence>
<comment type="catalytic activity">
    <reaction evidence="6 9">
        <text>meso-2,6-diaminopimelate + H(+) = L-lysine + CO2</text>
        <dbReference type="Rhea" id="RHEA:15101"/>
        <dbReference type="ChEBI" id="CHEBI:15378"/>
        <dbReference type="ChEBI" id="CHEBI:16526"/>
        <dbReference type="ChEBI" id="CHEBI:32551"/>
        <dbReference type="ChEBI" id="CHEBI:57791"/>
        <dbReference type="EC" id="4.1.1.20"/>
    </reaction>
</comment>
<dbReference type="Pfam" id="PF00278">
    <property type="entry name" value="Orn_DAP_Arg_deC"/>
    <property type="match status" value="1"/>
</dbReference>
<comment type="subunit">
    <text evidence="6">Homodimer.</text>
</comment>
<keyword evidence="2 6" id="KW-0210">Decarboxylase</keyword>
<dbReference type="UniPathway" id="UPA00034">
    <property type="reaction ID" value="UER00027"/>
</dbReference>
<dbReference type="InterPro" id="IPR022657">
    <property type="entry name" value="De-COase2_CS"/>
</dbReference>
<dbReference type="InterPro" id="IPR002986">
    <property type="entry name" value="DAP_deCOOHase_LysA"/>
</dbReference>
<feature type="binding site" evidence="6">
    <location>
        <position position="287"/>
    </location>
    <ligand>
        <name>pyridoxal 5'-phosphate</name>
        <dbReference type="ChEBI" id="CHEBI:597326"/>
    </ligand>
</feature>
<dbReference type="InterPro" id="IPR022643">
    <property type="entry name" value="De-COase2_C"/>
</dbReference>
<dbReference type="InterPro" id="IPR029066">
    <property type="entry name" value="PLP-binding_barrel"/>
</dbReference>
<dbReference type="AlphaFoldDB" id="A0A1H0SPV1"/>
<dbReference type="InterPro" id="IPR009006">
    <property type="entry name" value="Ala_racemase/Decarboxylase_C"/>
</dbReference>
<dbReference type="InterPro" id="IPR022644">
    <property type="entry name" value="De-COase2_N"/>
</dbReference>
<evidence type="ECO:0000259" key="10">
    <source>
        <dbReference type="Pfam" id="PF00278"/>
    </source>
</evidence>
<accession>A0A1H0SPV1</accession>
<dbReference type="GO" id="GO:0009089">
    <property type="term" value="P:lysine biosynthetic process via diaminopimelate"/>
    <property type="evidence" value="ECO:0007669"/>
    <property type="project" value="UniProtKB-UniRule"/>
</dbReference>
<feature type="domain" description="Orn/DAP/Arg decarboxylase 2 N-terminal" evidence="11">
    <location>
        <begin position="69"/>
        <end position="335"/>
    </location>
</feature>
<sequence>MRAHPAGPRHGEIPVDHTSVVPVDLNDLDPVVWPRGARRTTGAMTLAGNDVRDLAAQYGTPLLAMDEQDFRSRCQDFADAFGAAGDVHYAAKAFLSTHIVNWLAQEGLALDVCSAGELALALRADFPPAKIALHGSNKSQAELEMAVDAGIGAIVVDSYDEIARLAGIAERLHLESGGGNGSARRIPVMIRITVGVEAHTHEFIATAHEDQKFGFSLAGGDAAEGVRRIVACSGLELIGLHSHIGSQIFDPSGFEVSAHRLVGLLKTIIKTHPDLAASITTLDLGGGLGIAYTSTDTPPPVDAMAKSLTEIVERECQAAGLAVPRIAVEPGRAIVGPGTVTLYEVGTIKDVHLDGGVVRKYVSIDGGMSDNIRTALYDADYTAVLASRSSDAPAARCRVVGKHCESGDIVVRDCYLPADIAVGDLIAVAATGAYCYSMASNYNRLPRPPLVAVIDGTSRQLLRRETDDDLMRLETW</sequence>
<dbReference type="PROSITE" id="PS00878">
    <property type="entry name" value="ODR_DC_2_1"/>
    <property type="match status" value="1"/>
</dbReference>
<dbReference type="InterPro" id="IPR022653">
    <property type="entry name" value="De-COase2_pyr-phos_BS"/>
</dbReference>
<gene>
    <name evidence="6" type="primary">lysA</name>
    <name evidence="12" type="ORF">SAMN04515671_4231</name>
</gene>
<feature type="binding site" evidence="6">
    <location>
        <position position="332"/>
    </location>
    <ligand>
        <name>substrate</name>
    </ligand>
</feature>
<dbReference type="Proteomes" id="UP000198741">
    <property type="component" value="Chromosome I"/>
</dbReference>
<evidence type="ECO:0000259" key="11">
    <source>
        <dbReference type="Pfam" id="PF02784"/>
    </source>
</evidence>
<feature type="binding site" evidence="6">
    <location>
        <position position="434"/>
    </location>
    <ligand>
        <name>substrate</name>
    </ligand>
</feature>
<feature type="binding site" evidence="6">
    <location>
        <position position="373"/>
    </location>
    <ligand>
        <name>substrate</name>
    </ligand>
</feature>
<dbReference type="Gene3D" id="3.20.20.10">
    <property type="entry name" value="Alanine racemase"/>
    <property type="match status" value="1"/>
</dbReference>
<comment type="similarity">
    <text evidence="6">Belongs to the Orn/Lys/Arg decarboxylase class-II family. LysA subfamily.</text>
</comment>
<evidence type="ECO:0000256" key="1">
    <source>
        <dbReference type="ARBA" id="ARBA00001933"/>
    </source>
</evidence>
<evidence type="ECO:0000256" key="8">
    <source>
        <dbReference type="PIRSR" id="PIRSR600183-50"/>
    </source>
</evidence>
<evidence type="ECO:0000256" key="7">
    <source>
        <dbReference type="NCBIfam" id="TIGR01048"/>
    </source>
</evidence>
<evidence type="ECO:0000313" key="12">
    <source>
        <dbReference type="EMBL" id="SDP43781.1"/>
    </source>
</evidence>
<feature type="binding site" evidence="6">
    <location>
        <position position="434"/>
    </location>
    <ligand>
        <name>pyridoxal 5'-phosphate</name>
        <dbReference type="ChEBI" id="CHEBI:597326"/>
    </ligand>
</feature>
<feature type="active site" description="Proton donor" evidence="8">
    <location>
        <position position="404"/>
    </location>
</feature>
<evidence type="ECO:0000256" key="3">
    <source>
        <dbReference type="ARBA" id="ARBA00022898"/>
    </source>
</evidence>
<dbReference type="HAMAP" id="MF_02120">
    <property type="entry name" value="LysA"/>
    <property type="match status" value="1"/>
</dbReference>
<keyword evidence="13" id="KW-1185">Reference proteome</keyword>
<dbReference type="NCBIfam" id="TIGR01048">
    <property type="entry name" value="lysA"/>
    <property type="match status" value="1"/>
</dbReference>
<feature type="binding site" evidence="6">
    <location>
        <begin position="329"/>
        <end position="332"/>
    </location>
    <ligand>
        <name>pyridoxal 5'-phosphate</name>
        <dbReference type="ChEBI" id="CHEBI:597326"/>
    </ligand>
</feature>
<dbReference type="PANTHER" id="PTHR43727:SF2">
    <property type="entry name" value="GROUP IV DECARBOXYLASE"/>
    <property type="match status" value="1"/>
</dbReference>
<feature type="modified residue" description="N6-(pyridoxal phosphate)lysine" evidence="6 8">
    <location>
        <position position="92"/>
    </location>
</feature>
<keyword evidence="3 6" id="KW-0663">Pyridoxal phosphate</keyword>
<comment type="cofactor">
    <cofactor evidence="1 6 8 9">
        <name>pyridoxal 5'-phosphate</name>
        <dbReference type="ChEBI" id="CHEBI:597326"/>
    </cofactor>
</comment>
<evidence type="ECO:0000256" key="5">
    <source>
        <dbReference type="ARBA" id="ARBA00023239"/>
    </source>
</evidence>
<dbReference type="EC" id="4.1.1.20" evidence="6 7"/>
<dbReference type="STRING" id="1090615.SAMN04515671_4231"/>
<evidence type="ECO:0000256" key="6">
    <source>
        <dbReference type="HAMAP-Rule" id="MF_02120"/>
    </source>
</evidence>
<dbReference type="CDD" id="cd06828">
    <property type="entry name" value="PLPDE_III_DapDC"/>
    <property type="match status" value="1"/>
</dbReference>
<dbReference type="GO" id="GO:0008836">
    <property type="term" value="F:diaminopimelate decarboxylase activity"/>
    <property type="evidence" value="ECO:0007669"/>
    <property type="project" value="UniProtKB-UniRule"/>
</dbReference>
<dbReference type="OrthoDB" id="9802241at2"/>
<feature type="binding site" evidence="6">
    <location>
        <position position="377"/>
    </location>
    <ligand>
        <name>substrate</name>
    </ligand>
</feature>
<comment type="function">
    <text evidence="6">Specifically catalyzes the decarboxylation of meso-diaminopimelate (meso-DAP) to L-lysine.</text>
</comment>
<dbReference type="GO" id="GO:0030170">
    <property type="term" value="F:pyridoxal phosphate binding"/>
    <property type="evidence" value="ECO:0007669"/>
    <property type="project" value="UniProtKB-UniRule"/>
</dbReference>
<organism evidence="12 13">
    <name type="scientific">Nakamurella panacisegetis</name>
    <dbReference type="NCBI Taxonomy" id="1090615"/>
    <lineage>
        <taxon>Bacteria</taxon>
        <taxon>Bacillati</taxon>
        <taxon>Actinomycetota</taxon>
        <taxon>Actinomycetes</taxon>
        <taxon>Nakamurellales</taxon>
        <taxon>Nakamurellaceae</taxon>
        <taxon>Nakamurella</taxon>
    </lineage>
</organism>
<keyword evidence="4 6" id="KW-0457">Lysine biosynthesis</keyword>
<dbReference type="Pfam" id="PF02784">
    <property type="entry name" value="Orn_Arg_deC_N"/>
    <property type="match status" value="1"/>
</dbReference>
<keyword evidence="6" id="KW-0028">Amino-acid biosynthesis</keyword>
<dbReference type="SUPFAM" id="SSF50621">
    <property type="entry name" value="Alanine racemase C-terminal domain-like"/>
    <property type="match status" value="1"/>
</dbReference>
<proteinExistence type="inferred from homology"/>
<evidence type="ECO:0000256" key="9">
    <source>
        <dbReference type="RuleBase" id="RU003738"/>
    </source>
</evidence>
<protein>
    <recommendedName>
        <fullName evidence="6 7">Diaminopimelate decarboxylase</fullName>
        <shortName evidence="6">DAP decarboxylase</shortName>
        <shortName evidence="6">DAPDC</shortName>
        <ecNumber evidence="6 7">4.1.1.20</ecNumber>
    </recommendedName>
</protein>
<name>A0A1H0SPV1_9ACTN</name>
<reference evidence="12 13" key="1">
    <citation type="submission" date="2016-10" db="EMBL/GenBank/DDBJ databases">
        <authorList>
            <person name="de Groot N.N."/>
        </authorList>
    </citation>
    <scope>NUCLEOTIDE SEQUENCE [LARGE SCALE GENOMIC DNA]</scope>
    <source>
        <strain evidence="13">P4-7,KCTC 19426,CECT 7604</strain>
    </source>
</reference>
<evidence type="ECO:0000256" key="4">
    <source>
        <dbReference type="ARBA" id="ARBA00023154"/>
    </source>
</evidence>
<dbReference type="PROSITE" id="PS00879">
    <property type="entry name" value="ODR_DC_2_2"/>
    <property type="match status" value="1"/>
</dbReference>
<evidence type="ECO:0000256" key="2">
    <source>
        <dbReference type="ARBA" id="ARBA00022793"/>
    </source>
</evidence>
<dbReference type="Gene3D" id="2.40.37.10">
    <property type="entry name" value="Lyase, Ornithine Decarboxylase, Chain A, domain 1"/>
    <property type="match status" value="1"/>
</dbReference>
<dbReference type="RefSeq" id="WP_090480090.1">
    <property type="nucleotide sequence ID" value="NZ_LT629710.1"/>
</dbReference>
<dbReference type="PRINTS" id="PR01179">
    <property type="entry name" value="ODADCRBXLASE"/>
</dbReference>
<dbReference type="PRINTS" id="PR01181">
    <property type="entry name" value="DAPDCRBXLASE"/>
</dbReference>
<feature type="domain" description="Orn/DAP/Arg decarboxylase 2 C-terminal" evidence="10">
    <location>
        <begin position="342"/>
        <end position="432"/>
    </location>
</feature>
<feature type="binding site" evidence="6">
    <location>
        <position position="405"/>
    </location>
    <ligand>
        <name>substrate</name>
    </ligand>
</feature>
<dbReference type="PANTHER" id="PTHR43727">
    <property type="entry name" value="DIAMINOPIMELATE DECARBOXYLASE"/>
    <property type="match status" value="1"/>
</dbReference>
<dbReference type="EMBL" id="LT629710">
    <property type="protein sequence ID" value="SDP43781.1"/>
    <property type="molecule type" value="Genomic_DNA"/>
</dbReference>
<dbReference type="SUPFAM" id="SSF51419">
    <property type="entry name" value="PLP-binding barrel"/>
    <property type="match status" value="1"/>
</dbReference>
<comment type="pathway">
    <text evidence="6 9">Amino-acid biosynthesis; L-lysine biosynthesis via DAP pathway; L-lysine from DL-2,6-diaminopimelate: step 1/1.</text>
</comment>